<dbReference type="STRING" id="133385.A0A2T9YIG9"/>
<evidence type="ECO:0000313" key="10">
    <source>
        <dbReference type="EMBL" id="PVU92105.1"/>
    </source>
</evidence>
<evidence type="ECO:0000256" key="3">
    <source>
        <dbReference type="ARBA" id="ARBA00012966"/>
    </source>
</evidence>
<evidence type="ECO:0000256" key="1">
    <source>
        <dbReference type="ARBA" id="ARBA00001946"/>
    </source>
</evidence>
<evidence type="ECO:0000256" key="8">
    <source>
        <dbReference type="RuleBase" id="RU004011"/>
    </source>
</evidence>
<dbReference type="PROSITE" id="PS51374">
    <property type="entry name" value="NDPK_LIKE"/>
    <property type="match status" value="1"/>
</dbReference>
<dbReference type="PRINTS" id="PR01243">
    <property type="entry name" value="NUCDPKINASE"/>
</dbReference>
<evidence type="ECO:0000256" key="7">
    <source>
        <dbReference type="PROSITE-ProRule" id="PRU00706"/>
    </source>
</evidence>
<dbReference type="Gene3D" id="3.30.70.141">
    <property type="entry name" value="Nucleoside diphosphate kinase-like domain"/>
    <property type="match status" value="1"/>
</dbReference>
<feature type="binding site" evidence="7">
    <location>
        <position position="147"/>
    </location>
    <ligand>
        <name>ATP</name>
        <dbReference type="ChEBI" id="CHEBI:30616"/>
    </ligand>
</feature>
<gene>
    <name evidence="10" type="ORF">BB561_004036</name>
</gene>
<sequence length="204" mass="23127">MASFLILLKSVFNPPLFLALCVLFCSLFISSTHKHTPFQLDSYHHPFLNSTLKMSAQERTYIMVKPDGVERGLVGEIIKRFETKGYQLSALEMMSPSKELLEQHYIDLASKPFFPKLINYMSSGPVVGMVWKGKDVVKTGRKMLGATNPLDSLPGTIRGDYCIDVSQNLCHGSDSTESAEREIGLWFTRGAIDWKRKYDSFIYE</sequence>
<feature type="binding site" evidence="7">
    <location>
        <position position="158"/>
    </location>
    <ligand>
        <name>ATP</name>
        <dbReference type="ChEBI" id="CHEBI:30616"/>
    </ligand>
</feature>
<accession>A0A2T9YIG9</accession>
<dbReference type="Pfam" id="PF00334">
    <property type="entry name" value="NDK"/>
    <property type="match status" value="1"/>
</dbReference>
<dbReference type="GO" id="GO:0006183">
    <property type="term" value="P:GTP biosynthetic process"/>
    <property type="evidence" value="ECO:0007669"/>
    <property type="project" value="InterPro"/>
</dbReference>
<proteinExistence type="inferred from homology"/>
<dbReference type="CDD" id="cd04413">
    <property type="entry name" value="NDPk_I"/>
    <property type="match status" value="1"/>
</dbReference>
<evidence type="ECO:0000256" key="6">
    <source>
        <dbReference type="ARBA" id="ARBA00022777"/>
    </source>
</evidence>
<feature type="binding site" evidence="7">
    <location>
        <position position="113"/>
    </location>
    <ligand>
        <name>ATP</name>
        <dbReference type="ChEBI" id="CHEBI:30616"/>
    </ligand>
</feature>
<comment type="cofactor">
    <cofactor evidence="1">
        <name>Mg(2+)</name>
        <dbReference type="ChEBI" id="CHEBI:18420"/>
    </cofactor>
</comment>
<dbReference type="PANTHER" id="PTHR11349">
    <property type="entry name" value="NUCLEOSIDE DIPHOSPHATE KINASE"/>
    <property type="match status" value="1"/>
</dbReference>
<comment type="similarity">
    <text evidence="2 7 8">Belongs to the NDK family.</text>
</comment>
<dbReference type="AlphaFoldDB" id="A0A2T9YIG9"/>
<protein>
    <recommendedName>
        <fullName evidence="4">Nucleoside diphosphate kinase</fullName>
        <ecNumber evidence="3">2.7.4.6</ecNumber>
    </recommendedName>
</protein>
<dbReference type="InterPro" id="IPR001564">
    <property type="entry name" value="Nucleoside_diP_kinase"/>
</dbReference>
<evidence type="ECO:0000256" key="2">
    <source>
        <dbReference type="ARBA" id="ARBA00008142"/>
    </source>
</evidence>
<dbReference type="OrthoDB" id="2162449at2759"/>
<evidence type="ECO:0000256" key="5">
    <source>
        <dbReference type="ARBA" id="ARBA00022679"/>
    </source>
</evidence>
<dbReference type="SMART" id="SM00562">
    <property type="entry name" value="NDK"/>
    <property type="match status" value="1"/>
</dbReference>
<keyword evidence="11" id="KW-1185">Reference proteome</keyword>
<comment type="caution">
    <text evidence="10">The sequence shown here is derived from an EMBL/GenBank/DDBJ whole genome shotgun (WGS) entry which is preliminary data.</text>
</comment>
<reference evidence="10 11" key="1">
    <citation type="journal article" date="2018" name="MBio">
        <title>Comparative Genomics Reveals the Core Gene Toolbox for the Fungus-Insect Symbiosis.</title>
        <authorList>
            <person name="Wang Y."/>
            <person name="Stata M."/>
            <person name="Wang W."/>
            <person name="Stajich J.E."/>
            <person name="White M.M."/>
            <person name="Moncalvo J.M."/>
        </authorList>
    </citation>
    <scope>NUCLEOTIDE SEQUENCE [LARGE SCALE GENOMIC DNA]</scope>
    <source>
        <strain evidence="10 11">SWE-8-4</strain>
    </source>
</reference>
<dbReference type="Proteomes" id="UP000245383">
    <property type="component" value="Unassembled WGS sequence"/>
</dbReference>
<feature type="binding site" evidence="7">
    <location>
        <position position="65"/>
    </location>
    <ligand>
        <name>ATP</name>
        <dbReference type="ChEBI" id="CHEBI:30616"/>
    </ligand>
</feature>
<keyword evidence="6" id="KW-0418">Kinase</keyword>
<dbReference type="NCBIfam" id="NF001908">
    <property type="entry name" value="PRK00668.1"/>
    <property type="match status" value="1"/>
</dbReference>
<keyword evidence="5" id="KW-0808">Transferase</keyword>
<dbReference type="GO" id="GO:0006228">
    <property type="term" value="P:UTP biosynthetic process"/>
    <property type="evidence" value="ECO:0007669"/>
    <property type="project" value="InterPro"/>
</dbReference>
<evidence type="ECO:0000313" key="11">
    <source>
        <dbReference type="Proteomes" id="UP000245383"/>
    </source>
</evidence>
<dbReference type="FunFam" id="3.30.70.141:FF:000002">
    <property type="entry name" value="Nucleoside diphosphate kinase"/>
    <property type="match status" value="1"/>
</dbReference>
<evidence type="ECO:0000259" key="9">
    <source>
        <dbReference type="SMART" id="SM00562"/>
    </source>
</evidence>
<organism evidence="10 11">
    <name type="scientific">Smittium simulii</name>
    <dbReference type="NCBI Taxonomy" id="133385"/>
    <lineage>
        <taxon>Eukaryota</taxon>
        <taxon>Fungi</taxon>
        <taxon>Fungi incertae sedis</taxon>
        <taxon>Zoopagomycota</taxon>
        <taxon>Kickxellomycotina</taxon>
        <taxon>Harpellomycetes</taxon>
        <taxon>Harpellales</taxon>
        <taxon>Legeriomycetaceae</taxon>
        <taxon>Smittium</taxon>
    </lineage>
</organism>
<dbReference type="GO" id="GO:0006241">
    <property type="term" value="P:CTP biosynthetic process"/>
    <property type="evidence" value="ECO:0007669"/>
    <property type="project" value="InterPro"/>
</dbReference>
<dbReference type="EMBL" id="MBFR01000174">
    <property type="protein sequence ID" value="PVU92105.1"/>
    <property type="molecule type" value="Genomic_DNA"/>
</dbReference>
<dbReference type="InterPro" id="IPR034907">
    <property type="entry name" value="NDK-like_dom"/>
</dbReference>
<feature type="binding site" evidence="7">
    <location>
        <position position="141"/>
    </location>
    <ligand>
        <name>ATP</name>
        <dbReference type="ChEBI" id="CHEBI:30616"/>
    </ligand>
</feature>
<evidence type="ECO:0000256" key="4">
    <source>
        <dbReference type="ARBA" id="ARBA00017632"/>
    </source>
</evidence>
<dbReference type="HAMAP" id="MF_00451">
    <property type="entry name" value="NDP_kinase"/>
    <property type="match status" value="1"/>
</dbReference>
<feature type="active site" description="Pros-phosphohistidine intermediate" evidence="7">
    <location>
        <position position="171"/>
    </location>
</feature>
<feature type="binding site" evidence="7">
    <location>
        <position position="168"/>
    </location>
    <ligand>
        <name>ATP</name>
        <dbReference type="ChEBI" id="CHEBI:30616"/>
    </ligand>
</feature>
<feature type="domain" description="Nucleoside diphosphate kinase-like" evidence="9">
    <location>
        <begin position="57"/>
        <end position="194"/>
    </location>
</feature>
<dbReference type="EC" id="2.7.4.6" evidence="3"/>
<dbReference type="InterPro" id="IPR036850">
    <property type="entry name" value="NDK-like_dom_sf"/>
</dbReference>
<dbReference type="SUPFAM" id="SSF54919">
    <property type="entry name" value="Nucleoside diphosphate kinase, NDK"/>
    <property type="match status" value="1"/>
</dbReference>
<dbReference type="GO" id="GO:0004550">
    <property type="term" value="F:nucleoside diphosphate kinase activity"/>
    <property type="evidence" value="ECO:0007669"/>
    <property type="project" value="UniProtKB-EC"/>
</dbReference>
<name>A0A2T9YIG9_9FUNG</name>